<organism evidence="7 8">
    <name type="scientific">Panagrellus redivivus</name>
    <name type="common">Microworm</name>
    <dbReference type="NCBI Taxonomy" id="6233"/>
    <lineage>
        <taxon>Eukaryota</taxon>
        <taxon>Metazoa</taxon>
        <taxon>Ecdysozoa</taxon>
        <taxon>Nematoda</taxon>
        <taxon>Chromadorea</taxon>
        <taxon>Rhabditida</taxon>
        <taxon>Tylenchina</taxon>
        <taxon>Panagrolaimomorpha</taxon>
        <taxon>Panagrolaimoidea</taxon>
        <taxon>Panagrolaimidae</taxon>
        <taxon>Panagrellus</taxon>
    </lineage>
</organism>
<feature type="transmembrane region" description="Helical" evidence="4">
    <location>
        <begin position="162"/>
        <end position="182"/>
    </location>
</feature>
<proteinExistence type="predicted"/>
<dbReference type="SMART" id="SM00234">
    <property type="entry name" value="START"/>
    <property type="match status" value="1"/>
</dbReference>
<keyword evidence="7" id="KW-1185">Reference proteome</keyword>
<feature type="transmembrane region" description="Helical" evidence="4">
    <location>
        <begin position="102"/>
        <end position="128"/>
    </location>
</feature>
<comment type="subcellular location">
    <subcellularLocation>
        <location evidence="1">Membrane</location>
        <topology evidence="1">Multi-pass membrane protein</topology>
    </subcellularLocation>
</comment>
<dbReference type="GO" id="GO:0005789">
    <property type="term" value="C:endoplasmic reticulum membrane"/>
    <property type="evidence" value="ECO:0007669"/>
    <property type="project" value="TreeGrafter"/>
</dbReference>
<keyword evidence="4" id="KW-1133">Transmembrane helix</keyword>
<dbReference type="InterPro" id="IPR023393">
    <property type="entry name" value="START-like_dom_sf"/>
</dbReference>
<feature type="transmembrane region" description="Helical" evidence="4">
    <location>
        <begin position="133"/>
        <end position="156"/>
    </location>
</feature>
<reference evidence="7" key="1">
    <citation type="journal article" date="2013" name="Genetics">
        <title>The draft genome and transcriptome of Panagrellus redivivus are shaped by the harsh demands of a free-living lifestyle.</title>
        <authorList>
            <person name="Srinivasan J."/>
            <person name="Dillman A.R."/>
            <person name="Macchietto M.G."/>
            <person name="Heikkinen L."/>
            <person name="Lakso M."/>
            <person name="Fracchia K.M."/>
            <person name="Antoshechkin I."/>
            <person name="Mortazavi A."/>
            <person name="Wong G."/>
            <person name="Sternberg P.W."/>
        </authorList>
    </citation>
    <scope>NUCLEOTIDE SEQUENCE [LARGE SCALE GENOMIC DNA]</scope>
    <source>
        <strain evidence="7">MT8872</strain>
    </source>
</reference>
<dbReference type="WBParaSite" id="Pan_g13194.t1">
    <property type="protein sequence ID" value="Pan_g13194.t1"/>
    <property type="gene ID" value="Pan_g13194"/>
</dbReference>
<feature type="domain" description="MENTAL" evidence="6">
    <location>
        <begin position="54"/>
        <end position="230"/>
    </location>
</feature>
<name>A0A7E4UVB3_PANRE</name>
<dbReference type="PROSITE" id="PS51439">
    <property type="entry name" value="MENTAL"/>
    <property type="match status" value="1"/>
</dbReference>
<dbReference type="GO" id="GO:0099044">
    <property type="term" value="P:vesicle tethering to endoplasmic reticulum"/>
    <property type="evidence" value="ECO:0007669"/>
    <property type="project" value="TreeGrafter"/>
</dbReference>
<reference evidence="8" key="2">
    <citation type="submission" date="2020-10" db="UniProtKB">
        <authorList>
            <consortium name="WormBaseParasite"/>
        </authorList>
    </citation>
    <scope>IDENTIFICATION</scope>
</reference>
<evidence type="ECO:0000256" key="3">
    <source>
        <dbReference type="ARBA" id="ARBA00023136"/>
    </source>
</evidence>
<keyword evidence="2 4" id="KW-0812">Transmembrane</keyword>
<dbReference type="SUPFAM" id="SSF55961">
    <property type="entry name" value="Bet v1-like"/>
    <property type="match status" value="1"/>
</dbReference>
<dbReference type="GO" id="GO:0008289">
    <property type="term" value="F:lipid binding"/>
    <property type="evidence" value="ECO:0007669"/>
    <property type="project" value="InterPro"/>
</dbReference>
<dbReference type="GO" id="GO:0031902">
    <property type="term" value="C:late endosome membrane"/>
    <property type="evidence" value="ECO:0007669"/>
    <property type="project" value="TreeGrafter"/>
</dbReference>
<dbReference type="Gene3D" id="3.30.530.20">
    <property type="match status" value="1"/>
</dbReference>
<feature type="transmembrane region" description="Helical" evidence="4">
    <location>
        <begin position="61"/>
        <end position="82"/>
    </location>
</feature>
<dbReference type="InterPro" id="IPR019498">
    <property type="entry name" value="MENTAL"/>
</dbReference>
<dbReference type="PANTHER" id="PTHR46121:SF4">
    <property type="entry name" value="STEROIDOGENIC ACUTE REGULATORY PROTEIN-LIKE"/>
    <property type="match status" value="1"/>
</dbReference>
<dbReference type="Pfam" id="PF10457">
    <property type="entry name" value="MENTAL"/>
    <property type="match status" value="1"/>
</dbReference>
<dbReference type="InterPro" id="IPR051869">
    <property type="entry name" value="STARD3"/>
</dbReference>
<dbReference type="Pfam" id="PF01852">
    <property type="entry name" value="START"/>
    <property type="match status" value="1"/>
</dbReference>
<sequence length="461" mass="52562">MFYLCVQIFRVLSDIILTFFLPGAMPRVSVNRSRGNHRGVATIHDPLLYDEEPMSKDRQKFLIICIFDVSLAVLLWLLSTVTKSDDWPSAFIQEIDIFEAKFLQVSLFDIVIVAFLRTTVLLICFAWLRVNHWLPVAITTGVTTLYISIKALFFFTKTNSQLPPYLMILASFTNAWIELWLLPFRVLAHERRDDESIIETPPTEATAVRSLHSHTTEDEFRSALENSSDEDDDQLGRLPISTLNSFFRLTADIKRQCLDNMTRVEQVAKERILDIPNWKSINNIPEMRYSDTLNSYYCKREFTCSPKGLFLASWKDNAQWNVQVKSTSVLYPLDQKTELVRIVSQPAMNGYIASRDFVDVRKVLTDESGEGYLCLYASVDEAISCLVPAAAGLVRGINGVNVVRITKSEANPANSVFEFVMCTDVKGKIPKMAIRSTTKSFLLGYLNALERHIAQNMNKYE</sequence>
<dbReference type="PANTHER" id="PTHR46121">
    <property type="entry name" value="STEROIDOGENIC ACUTE REGULATORY PROTEIN-LIKE"/>
    <property type="match status" value="1"/>
</dbReference>
<evidence type="ECO:0000259" key="5">
    <source>
        <dbReference type="PROSITE" id="PS50848"/>
    </source>
</evidence>
<dbReference type="AlphaFoldDB" id="A0A7E4UVB3"/>
<accession>A0A7E4UVB3</accession>
<dbReference type="PROSITE" id="PS50848">
    <property type="entry name" value="START"/>
    <property type="match status" value="1"/>
</dbReference>
<dbReference type="GO" id="GO:0005765">
    <property type="term" value="C:lysosomal membrane"/>
    <property type="evidence" value="ECO:0007669"/>
    <property type="project" value="TreeGrafter"/>
</dbReference>
<evidence type="ECO:0000256" key="4">
    <source>
        <dbReference type="SAM" id="Phobius"/>
    </source>
</evidence>
<dbReference type="Proteomes" id="UP000492821">
    <property type="component" value="Unassembled WGS sequence"/>
</dbReference>
<evidence type="ECO:0000256" key="2">
    <source>
        <dbReference type="ARBA" id="ARBA00022692"/>
    </source>
</evidence>
<evidence type="ECO:0000256" key="1">
    <source>
        <dbReference type="ARBA" id="ARBA00004141"/>
    </source>
</evidence>
<dbReference type="InterPro" id="IPR002913">
    <property type="entry name" value="START_lipid-bd_dom"/>
</dbReference>
<dbReference type="GO" id="GO:0140284">
    <property type="term" value="C:endoplasmic reticulum-endosome membrane contact site"/>
    <property type="evidence" value="ECO:0007669"/>
    <property type="project" value="TreeGrafter"/>
</dbReference>
<evidence type="ECO:0000313" key="8">
    <source>
        <dbReference type="WBParaSite" id="Pan_g13194.t1"/>
    </source>
</evidence>
<evidence type="ECO:0000259" key="6">
    <source>
        <dbReference type="PROSITE" id="PS51439"/>
    </source>
</evidence>
<keyword evidence="3 4" id="KW-0472">Membrane</keyword>
<evidence type="ECO:0000313" key="7">
    <source>
        <dbReference type="Proteomes" id="UP000492821"/>
    </source>
</evidence>
<feature type="domain" description="START" evidence="5">
    <location>
        <begin position="319"/>
        <end position="458"/>
    </location>
</feature>
<protein>
    <submittedName>
        <fullName evidence="8">START domain-containing protein</fullName>
    </submittedName>
</protein>